<dbReference type="KEGG" id="kvr:CIB50_0001007"/>
<dbReference type="NCBIfam" id="NF005480">
    <property type="entry name" value="PRK07081.1"/>
    <property type="match status" value="1"/>
</dbReference>
<dbReference type="InterPro" id="IPR009081">
    <property type="entry name" value="PP-bd_ACP"/>
</dbReference>
<evidence type="ECO:0000259" key="1">
    <source>
        <dbReference type="PROSITE" id="PS50075"/>
    </source>
</evidence>
<dbReference type="Pfam" id="PF00550">
    <property type="entry name" value="PP-binding"/>
    <property type="match status" value="1"/>
</dbReference>
<evidence type="ECO:0000313" key="2">
    <source>
        <dbReference type="EMBL" id="QMS56304.1"/>
    </source>
</evidence>
<gene>
    <name evidence="2" type="ORF">CIB50_0001007</name>
</gene>
<protein>
    <submittedName>
        <fullName evidence="2">Aminoacyl carrier protein</fullName>
    </submittedName>
</protein>
<name>A0A7D7L2K2_KOCVA</name>
<dbReference type="EMBL" id="CP059343">
    <property type="protein sequence ID" value="QMS56304.1"/>
    <property type="molecule type" value="Genomic_DNA"/>
</dbReference>
<evidence type="ECO:0000313" key="3">
    <source>
        <dbReference type="Proteomes" id="UP000216825"/>
    </source>
</evidence>
<reference evidence="3" key="1">
    <citation type="submission" date="2017-08" db="EMBL/GenBank/DDBJ databases">
        <title>Draft Genome Sequence of Kocuria varians 80.</title>
        <authorList>
            <person name="Minaev M."/>
            <person name="Kurbakov K.A."/>
            <person name="Solodovnikova G.I."/>
            <person name="Kuznetsova O.A."/>
            <person name="Lisitsyn A.B."/>
        </authorList>
    </citation>
    <scope>NUCLEOTIDE SEQUENCE [LARGE SCALE GENOMIC DNA]</scope>
    <source>
        <strain evidence="3">80</strain>
    </source>
</reference>
<dbReference type="RefSeq" id="WP_094393431.1">
    <property type="nucleotide sequence ID" value="NZ_CP059343.1"/>
</dbReference>
<dbReference type="InterPro" id="IPR036736">
    <property type="entry name" value="ACP-like_sf"/>
</dbReference>
<feature type="domain" description="Carrier" evidence="1">
    <location>
        <begin position="3"/>
        <end position="81"/>
    </location>
</feature>
<dbReference type="PROSITE" id="PS50075">
    <property type="entry name" value="CARRIER"/>
    <property type="match status" value="1"/>
</dbReference>
<dbReference type="SUPFAM" id="SSF47336">
    <property type="entry name" value="ACP-like"/>
    <property type="match status" value="1"/>
</dbReference>
<reference evidence="2 3" key="2">
    <citation type="submission" date="2020-07" db="EMBL/GenBank/DDBJ databases">
        <title>Genome of starter culture bacteria Kocuria salsicia reveals its technological properties and safety for usage in meat industry.</title>
        <authorList>
            <person name="Michael M."/>
            <person name="Konstantin K."/>
            <person name="Evgenii K."/>
            <person name="Galina S."/>
            <person name="Oksana K."/>
            <person name="Andrei L."/>
        </authorList>
    </citation>
    <scope>NUCLEOTIDE SEQUENCE [LARGE SCALE GENOMIC DNA]</scope>
    <source>
        <strain evidence="2 3">80</strain>
    </source>
</reference>
<organism evidence="2 3">
    <name type="scientific">Kocuria varians</name>
    <name type="common">Micrococcus varians</name>
    <dbReference type="NCBI Taxonomy" id="1272"/>
    <lineage>
        <taxon>Bacteria</taxon>
        <taxon>Bacillati</taxon>
        <taxon>Actinomycetota</taxon>
        <taxon>Actinomycetes</taxon>
        <taxon>Micrococcales</taxon>
        <taxon>Micrococcaceae</taxon>
        <taxon>Kocuria</taxon>
    </lineage>
</organism>
<dbReference type="Gene3D" id="1.10.1200.10">
    <property type="entry name" value="ACP-like"/>
    <property type="match status" value="1"/>
</dbReference>
<dbReference type="Proteomes" id="UP000216825">
    <property type="component" value="Chromosome"/>
</dbReference>
<accession>A0A7D7L2K2</accession>
<dbReference type="AlphaFoldDB" id="A0A7D7L2K2"/>
<proteinExistence type="predicted"/>
<keyword evidence="3" id="KW-1185">Reference proteome</keyword>
<sequence length="83" mass="9029">MDSTIEATVRSVLSEQGKLSEDAQSIAVDADLYRAGMTSHASVNVMLGLEDEFDIEFPEERLTKATFTSVASITEAVEAIHHD</sequence>